<dbReference type="InterPro" id="IPR037005">
    <property type="entry name" value="LuxS_sf"/>
</dbReference>
<evidence type="ECO:0000313" key="16">
    <source>
        <dbReference type="Proteomes" id="UP000886891"/>
    </source>
</evidence>
<dbReference type="EC" id="4.4.1.21" evidence="5"/>
<dbReference type="GO" id="GO:0005506">
    <property type="term" value="F:iron ion binding"/>
    <property type="evidence" value="ECO:0007669"/>
    <property type="project" value="InterPro"/>
</dbReference>
<protein>
    <recommendedName>
        <fullName evidence="6">S-ribosylhomocysteine lyase</fullName>
        <ecNumber evidence="5">4.4.1.21</ecNumber>
    </recommendedName>
    <alternativeName>
        <fullName evidence="13">AI-2 synthesis protein</fullName>
    </alternativeName>
    <alternativeName>
        <fullName evidence="14">Autoinducer-2 production protein LuxS</fullName>
    </alternativeName>
</protein>
<reference evidence="15" key="2">
    <citation type="journal article" date="2021" name="PeerJ">
        <title>Extensive microbial diversity within the chicken gut microbiome revealed by metagenomics and culture.</title>
        <authorList>
            <person name="Gilroy R."/>
            <person name="Ravi A."/>
            <person name="Getino M."/>
            <person name="Pursley I."/>
            <person name="Horton D.L."/>
            <person name="Alikhan N.F."/>
            <person name="Baker D."/>
            <person name="Gharbi K."/>
            <person name="Hall N."/>
            <person name="Watson M."/>
            <person name="Adriaenssens E.M."/>
            <person name="Foster-Nyarko E."/>
            <person name="Jarju S."/>
            <person name="Secka A."/>
            <person name="Antonio M."/>
            <person name="Oren A."/>
            <person name="Chaudhuri R.R."/>
            <person name="La Ragione R."/>
            <person name="Hildebrand F."/>
            <person name="Pallen M.J."/>
        </authorList>
    </citation>
    <scope>NUCLEOTIDE SEQUENCE</scope>
    <source>
        <strain evidence="15">23406</strain>
    </source>
</reference>
<organism evidence="15 16">
    <name type="scientific">Candidatus Stercoripulliclostridium merdipullorum</name>
    <dbReference type="NCBI Taxonomy" id="2840952"/>
    <lineage>
        <taxon>Bacteria</taxon>
        <taxon>Bacillati</taxon>
        <taxon>Bacillota</taxon>
        <taxon>Clostridia</taxon>
        <taxon>Eubacteriales</taxon>
        <taxon>Candidatus Stercoripulliclostridium</taxon>
    </lineage>
</organism>
<dbReference type="Pfam" id="PF02664">
    <property type="entry name" value="LuxS"/>
    <property type="match status" value="1"/>
</dbReference>
<keyword evidence="10" id="KW-0408">Iron</keyword>
<dbReference type="Gene3D" id="3.30.1360.80">
    <property type="entry name" value="S-ribosylhomocysteinase (LuxS)"/>
    <property type="match status" value="1"/>
</dbReference>
<keyword evidence="7" id="KW-0673">Quorum sensing</keyword>
<evidence type="ECO:0000256" key="7">
    <source>
        <dbReference type="ARBA" id="ARBA00022654"/>
    </source>
</evidence>
<name>A0A9D1NC52_9FIRM</name>
<evidence type="ECO:0000313" key="15">
    <source>
        <dbReference type="EMBL" id="HIV00403.1"/>
    </source>
</evidence>
<dbReference type="GO" id="GO:0043768">
    <property type="term" value="F:S-ribosylhomocysteine lyase activity"/>
    <property type="evidence" value="ECO:0007669"/>
    <property type="project" value="UniProtKB-EC"/>
</dbReference>
<comment type="subunit">
    <text evidence="4">Homodimer.</text>
</comment>
<evidence type="ECO:0000256" key="1">
    <source>
        <dbReference type="ARBA" id="ARBA00000297"/>
    </source>
</evidence>
<evidence type="ECO:0000256" key="8">
    <source>
        <dbReference type="ARBA" id="ARBA00022723"/>
    </source>
</evidence>
<comment type="catalytic activity">
    <reaction evidence="1">
        <text>S-(5-deoxy-D-ribos-5-yl)-L-homocysteine = (S)-4,5-dihydroxypentane-2,3-dione + L-homocysteine</text>
        <dbReference type="Rhea" id="RHEA:17753"/>
        <dbReference type="ChEBI" id="CHEBI:29484"/>
        <dbReference type="ChEBI" id="CHEBI:58195"/>
        <dbReference type="ChEBI" id="CHEBI:58199"/>
        <dbReference type="EC" id="4.4.1.21"/>
    </reaction>
</comment>
<dbReference type="PANTHER" id="PTHR35799:SF1">
    <property type="entry name" value="S-RIBOSYLHOMOCYSTEINE LYASE"/>
    <property type="match status" value="1"/>
</dbReference>
<evidence type="ECO:0000256" key="10">
    <source>
        <dbReference type="ARBA" id="ARBA00023004"/>
    </source>
</evidence>
<comment type="similarity">
    <text evidence="3">Belongs to the LuxS family.</text>
</comment>
<dbReference type="PANTHER" id="PTHR35799">
    <property type="entry name" value="S-RIBOSYLHOMOCYSTEINE LYASE"/>
    <property type="match status" value="1"/>
</dbReference>
<evidence type="ECO:0000256" key="11">
    <source>
        <dbReference type="ARBA" id="ARBA00023239"/>
    </source>
</evidence>
<dbReference type="SUPFAM" id="SSF63411">
    <property type="entry name" value="LuxS/MPP-like metallohydrolase"/>
    <property type="match status" value="1"/>
</dbReference>
<sequence length="171" mass="19438">METIPSFTIDHTKLKCGLFVSRKDYIGTSCVTTFDIRMKRPYHDEVMETGSVHALEHLIATYLRNDPLWGNKVLYFGPMGCRTGFYLLMAADLEAEDILPLIERTFDFAAEYEGEIPGATPKECGYCVDMDLAAAKNDAAMYYNVIINPKKENLHYPVKRKPRAKKSDAKE</sequence>
<comment type="cofactor">
    <cofactor evidence="2">
        <name>Fe cation</name>
        <dbReference type="ChEBI" id="CHEBI:24875"/>
    </cofactor>
</comment>
<evidence type="ECO:0000256" key="4">
    <source>
        <dbReference type="ARBA" id="ARBA00011738"/>
    </source>
</evidence>
<keyword evidence="11 15" id="KW-0456">Lyase</keyword>
<evidence type="ECO:0000256" key="2">
    <source>
        <dbReference type="ARBA" id="ARBA00001962"/>
    </source>
</evidence>
<evidence type="ECO:0000256" key="5">
    <source>
        <dbReference type="ARBA" id="ARBA00012240"/>
    </source>
</evidence>
<evidence type="ECO:0000256" key="6">
    <source>
        <dbReference type="ARBA" id="ARBA00015130"/>
    </source>
</evidence>
<reference evidence="15" key="1">
    <citation type="submission" date="2020-10" db="EMBL/GenBank/DDBJ databases">
        <authorList>
            <person name="Gilroy R."/>
        </authorList>
    </citation>
    <scope>NUCLEOTIDE SEQUENCE</scope>
    <source>
        <strain evidence="15">23406</strain>
    </source>
</reference>
<dbReference type="PRINTS" id="PR01487">
    <property type="entry name" value="LUXSPROTEIN"/>
</dbReference>
<evidence type="ECO:0000256" key="14">
    <source>
        <dbReference type="ARBA" id="ARBA00031777"/>
    </source>
</evidence>
<dbReference type="AlphaFoldDB" id="A0A9D1NC52"/>
<evidence type="ECO:0000256" key="12">
    <source>
        <dbReference type="ARBA" id="ARBA00024654"/>
    </source>
</evidence>
<keyword evidence="9" id="KW-0071">Autoinducer synthesis</keyword>
<evidence type="ECO:0000256" key="13">
    <source>
        <dbReference type="ARBA" id="ARBA00030600"/>
    </source>
</evidence>
<evidence type="ECO:0000256" key="3">
    <source>
        <dbReference type="ARBA" id="ARBA00007311"/>
    </source>
</evidence>
<proteinExistence type="inferred from homology"/>
<evidence type="ECO:0000256" key="9">
    <source>
        <dbReference type="ARBA" id="ARBA00022929"/>
    </source>
</evidence>
<keyword evidence="8" id="KW-0479">Metal-binding</keyword>
<gene>
    <name evidence="15" type="ORF">IAB14_04760</name>
</gene>
<dbReference type="InterPro" id="IPR003815">
    <property type="entry name" value="S-ribosylhomocysteinase"/>
</dbReference>
<dbReference type="EMBL" id="DVOH01000037">
    <property type="protein sequence ID" value="HIV00403.1"/>
    <property type="molecule type" value="Genomic_DNA"/>
</dbReference>
<dbReference type="InterPro" id="IPR011249">
    <property type="entry name" value="Metalloenz_LuxS/M16"/>
</dbReference>
<dbReference type="Proteomes" id="UP000886891">
    <property type="component" value="Unassembled WGS sequence"/>
</dbReference>
<comment type="caution">
    <text evidence="15">The sequence shown here is derived from an EMBL/GenBank/DDBJ whole genome shotgun (WGS) entry which is preliminary data.</text>
</comment>
<accession>A0A9D1NC52</accession>
<dbReference type="GO" id="GO:0009372">
    <property type="term" value="P:quorum sensing"/>
    <property type="evidence" value="ECO:0007669"/>
    <property type="project" value="UniProtKB-KW"/>
</dbReference>
<dbReference type="NCBIfam" id="NF002604">
    <property type="entry name" value="PRK02260.1-4"/>
    <property type="match status" value="1"/>
</dbReference>
<comment type="function">
    <text evidence="12">Involved in the synthesis of autoinducer 2 (AI-2) which is secreted by bacteria and is used to communicate both the cell density and the metabolic potential of the environment. The regulation of gene expression in response to changes in cell density is called quorum sensing. Catalyzes the transformation of S-ribosylhomocysteine (RHC) to homocysteine (HC) and 4,5-dihydroxy-2,3-pentadione (DPD).</text>
</comment>